<dbReference type="RefSeq" id="WP_053781349.1">
    <property type="nucleotide sequence ID" value="NZ_LITU01000059.1"/>
</dbReference>
<organism evidence="1 2">
    <name type="scientific">Paenibacillus xylanivorans</name>
    <dbReference type="NCBI Taxonomy" id="1705561"/>
    <lineage>
        <taxon>Bacteria</taxon>
        <taxon>Bacillati</taxon>
        <taxon>Bacillota</taxon>
        <taxon>Bacilli</taxon>
        <taxon>Bacillales</taxon>
        <taxon>Paenibacillaceae</taxon>
        <taxon>Paenibacillus</taxon>
    </lineage>
</organism>
<keyword evidence="2" id="KW-1185">Reference proteome</keyword>
<evidence type="ECO:0000313" key="2">
    <source>
        <dbReference type="Proteomes" id="UP000037688"/>
    </source>
</evidence>
<accession>A0A0N0UHP1</accession>
<gene>
    <name evidence="1" type="ORF">AMS66_13830</name>
</gene>
<protein>
    <submittedName>
        <fullName evidence="1">Uncharacterized protein</fullName>
    </submittedName>
</protein>
<name>A0A0N0UHP1_9BACL</name>
<comment type="caution">
    <text evidence="1">The sequence shown here is derived from an EMBL/GenBank/DDBJ whole genome shotgun (WGS) entry which is preliminary data.</text>
</comment>
<proteinExistence type="predicted"/>
<dbReference type="PATRIC" id="fig|1705561.3.peg.2681"/>
<dbReference type="AlphaFoldDB" id="A0A0N0UHP1"/>
<evidence type="ECO:0000313" key="1">
    <source>
        <dbReference type="EMBL" id="KOY15754.1"/>
    </source>
</evidence>
<dbReference type="Proteomes" id="UP000037688">
    <property type="component" value="Unassembled WGS sequence"/>
</dbReference>
<dbReference type="EMBL" id="LITU01000059">
    <property type="protein sequence ID" value="KOY15754.1"/>
    <property type="molecule type" value="Genomic_DNA"/>
</dbReference>
<sequence>MDYFIMTQDRLLDEHMIMFDGLRSAFRTLEVSKDRAQEIKDFTVVYVEGKDKIIPDLIDRPVVLMSDPLKKVVEMYDDDALFKCVVLAHPAEEMQQTYWLLLVDRLECLSDLTEYDPWGRPSRIIIDRKMTKGHAVFRIAGIDDQRLVINLDIAESILRRDLWGISLEPLESKEEEEI</sequence>
<dbReference type="OrthoDB" id="2086300at2"/>
<reference evidence="1 2" key="1">
    <citation type="submission" date="2015-08" db="EMBL/GenBank/DDBJ databases">
        <title>Draft genome sequence of cellulolytic and xylanolytic Paenibacillus sp. A59, isolated from a decaying forest soil from Patagonia, Argentina.</title>
        <authorList>
            <person name="Ghio S."/>
            <person name="Caceres A.M."/>
            <person name="Talia P."/>
            <person name="Grasso D."/>
            <person name="Campos E."/>
        </authorList>
    </citation>
    <scope>NUCLEOTIDE SEQUENCE [LARGE SCALE GENOMIC DNA]</scope>
    <source>
        <strain evidence="1 2">A59</strain>
    </source>
</reference>